<evidence type="ECO:0000256" key="2">
    <source>
        <dbReference type="SAM" id="Phobius"/>
    </source>
</evidence>
<evidence type="ECO:0000313" key="3">
    <source>
        <dbReference type="EMBL" id="MDV2480867.1"/>
    </source>
</evidence>
<protein>
    <submittedName>
        <fullName evidence="3">Uncharacterized protein</fullName>
    </submittedName>
</protein>
<dbReference type="EMBL" id="WBKO01000001">
    <property type="protein sequence ID" value="MDV2480867.1"/>
    <property type="molecule type" value="Genomic_DNA"/>
</dbReference>
<dbReference type="Proteomes" id="UP001281203">
    <property type="component" value="Unassembled WGS sequence"/>
</dbReference>
<feature type="region of interest" description="Disordered" evidence="1">
    <location>
        <begin position="36"/>
        <end position="68"/>
    </location>
</feature>
<evidence type="ECO:0000256" key="1">
    <source>
        <dbReference type="SAM" id="MobiDB-lite"/>
    </source>
</evidence>
<name>A0ABU3WYJ1_9EURY</name>
<keyword evidence="4" id="KW-1185">Reference proteome</keyword>
<evidence type="ECO:0000313" key="4">
    <source>
        <dbReference type="Proteomes" id="UP001281203"/>
    </source>
</evidence>
<reference evidence="3 4" key="1">
    <citation type="submission" date="2019-10" db="EMBL/GenBank/DDBJ databases">
        <title>Isolation and characterization of Methanoculleus sp. Wushi-C6 from a hot spring well.</title>
        <authorList>
            <person name="Chen S.-C."/>
            <person name="Lan Z.-H."/>
            <person name="You Y.-T."/>
            <person name="Lai M.-C."/>
        </authorList>
    </citation>
    <scope>NUCLEOTIDE SEQUENCE [LARGE SCALE GENOMIC DNA]</scope>
    <source>
        <strain evidence="3 4">Wushi-C6</strain>
    </source>
</reference>
<gene>
    <name evidence="3" type="ORF">F8E02_02365</name>
</gene>
<keyword evidence="2" id="KW-0472">Membrane</keyword>
<comment type="caution">
    <text evidence="3">The sequence shown here is derived from an EMBL/GenBank/DDBJ whole genome shotgun (WGS) entry which is preliminary data.</text>
</comment>
<organism evidence="3 4">
    <name type="scientific">Methanoculleus caldifontis</name>
    <dbReference type="NCBI Taxonomy" id="2651577"/>
    <lineage>
        <taxon>Archaea</taxon>
        <taxon>Methanobacteriati</taxon>
        <taxon>Methanobacteriota</taxon>
        <taxon>Stenosarchaea group</taxon>
        <taxon>Methanomicrobia</taxon>
        <taxon>Methanomicrobiales</taxon>
        <taxon>Methanomicrobiaceae</taxon>
        <taxon>Methanoculleus</taxon>
    </lineage>
</organism>
<proteinExistence type="predicted"/>
<accession>A0ABU3WYJ1</accession>
<feature type="transmembrane region" description="Helical" evidence="2">
    <location>
        <begin position="12"/>
        <end position="32"/>
    </location>
</feature>
<sequence>MIEISQQYVAAALTFAIQALVVGGLVACIVIGPQNGSSLEASPSAGIRNVDDRPDTLPPAGHPADGLPEVRVQVSVQPDPSGGHTLSFSA</sequence>
<dbReference type="RefSeq" id="WP_317063845.1">
    <property type="nucleotide sequence ID" value="NZ_WBKO01000001.1"/>
</dbReference>
<keyword evidence="2" id="KW-1133">Transmembrane helix</keyword>
<keyword evidence="2" id="KW-0812">Transmembrane</keyword>